<protein>
    <submittedName>
        <fullName evidence="1">Uncharacterized protein</fullName>
    </submittedName>
</protein>
<gene>
    <name evidence="1" type="ORF">EB796_000885</name>
</gene>
<name>A0A7J7KRH7_BUGNE</name>
<dbReference type="Proteomes" id="UP000593567">
    <property type="component" value="Unassembled WGS sequence"/>
</dbReference>
<keyword evidence="2" id="KW-1185">Reference proteome</keyword>
<sequence>MCYTIQRQHVSTLVTAKTTQYYNNTYFIDCYHWDNSDWLPAKDDDSLADSRRDDREMYPAAARLMSMSEVDDSEYVEDSELDDDVIPEFSGPSYTDNIAAIQAQYNLDYDLPELNLPKSNRNHYLPSHGISHADRRHLGGARQPLLAAQALNSPAVPQRTASLGYSTDDICATGDEMMPLGGYTSMEAGDSQSELSENICEIESDCEDDVEGIINRVKNLHNSSV</sequence>
<reference evidence="1" key="1">
    <citation type="submission" date="2020-06" db="EMBL/GenBank/DDBJ databases">
        <title>Draft genome of Bugula neritina, a colonial animal packing powerful symbionts and potential medicines.</title>
        <authorList>
            <person name="Rayko M."/>
        </authorList>
    </citation>
    <scope>NUCLEOTIDE SEQUENCE [LARGE SCALE GENOMIC DNA]</scope>
    <source>
        <strain evidence="1">Kwan_BN1</strain>
    </source>
</reference>
<dbReference type="EMBL" id="VXIV02000100">
    <property type="protein sequence ID" value="KAF6040801.1"/>
    <property type="molecule type" value="Genomic_DNA"/>
</dbReference>
<proteinExistence type="predicted"/>
<evidence type="ECO:0000313" key="1">
    <source>
        <dbReference type="EMBL" id="KAF6040801.1"/>
    </source>
</evidence>
<organism evidence="1 2">
    <name type="scientific">Bugula neritina</name>
    <name type="common">Brown bryozoan</name>
    <name type="synonym">Sertularia neritina</name>
    <dbReference type="NCBI Taxonomy" id="10212"/>
    <lineage>
        <taxon>Eukaryota</taxon>
        <taxon>Metazoa</taxon>
        <taxon>Spiralia</taxon>
        <taxon>Lophotrochozoa</taxon>
        <taxon>Bryozoa</taxon>
        <taxon>Gymnolaemata</taxon>
        <taxon>Cheilostomatida</taxon>
        <taxon>Flustrina</taxon>
        <taxon>Buguloidea</taxon>
        <taxon>Bugulidae</taxon>
        <taxon>Bugula</taxon>
    </lineage>
</organism>
<dbReference type="AlphaFoldDB" id="A0A7J7KRH7"/>
<accession>A0A7J7KRH7</accession>
<comment type="caution">
    <text evidence="1">The sequence shown here is derived from an EMBL/GenBank/DDBJ whole genome shotgun (WGS) entry which is preliminary data.</text>
</comment>
<evidence type="ECO:0000313" key="2">
    <source>
        <dbReference type="Proteomes" id="UP000593567"/>
    </source>
</evidence>